<feature type="domain" description="PhyR sigma2" evidence="6">
    <location>
        <begin position="20"/>
        <end position="73"/>
    </location>
</feature>
<dbReference type="CDD" id="cd06171">
    <property type="entry name" value="Sigma70_r4"/>
    <property type="match status" value="1"/>
</dbReference>
<feature type="domain" description="RNA polymerase sigma factor 70 region 4 type 2" evidence="5">
    <location>
        <begin position="112"/>
        <end position="163"/>
    </location>
</feature>
<keyword evidence="3" id="KW-0731">Sigma factor</keyword>
<dbReference type="Proteomes" id="UP000318529">
    <property type="component" value="Unassembled WGS sequence"/>
</dbReference>
<protein>
    <submittedName>
        <fullName evidence="7">RNA polymerase sigma-70 factor (ECF subfamily)</fullName>
    </submittedName>
</protein>
<evidence type="ECO:0000313" key="8">
    <source>
        <dbReference type="Proteomes" id="UP000318529"/>
    </source>
</evidence>
<dbReference type="Pfam" id="PF22029">
    <property type="entry name" value="PhyR_sigma2"/>
    <property type="match status" value="1"/>
</dbReference>
<dbReference type="InterPro" id="IPR013325">
    <property type="entry name" value="RNA_pol_sigma_r2"/>
</dbReference>
<organism evidence="7 8">
    <name type="scientific">Azospirillum brasilense</name>
    <dbReference type="NCBI Taxonomy" id="192"/>
    <lineage>
        <taxon>Bacteria</taxon>
        <taxon>Pseudomonadati</taxon>
        <taxon>Pseudomonadota</taxon>
        <taxon>Alphaproteobacteria</taxon>
        <taxon>Rhodospirillales</taxon>
        <taxon>Azospirillaceae</taxon>
        <taxon>Azospirillum</taxon>
    </lineage>
</organism>
<dbReference type="SUPFAM" id="SSF88659">
    <property type="entry name" value="Sigma3 and sigma4 domains of RNA polymerase sigma factors"/>
    <property type="match status" value="1"/>
</dbReference>
<dbReference type="InterPro" id="IPR013324">
    <property type="entry name" value="RNA_pol_sigma_r3/r4-like"/>
</dbReference>
<gene>
    <name evidence="7" type="ORF">FBZ83_10774</name>
</gene>
<dbReference type="PANTHER" id="PTHR43133:SF25">
    <property type="entry name" value="RNA POLYMERASE SIGMA FACTOR RFAY-RELATED"/>
    <property type="match status" value="1"/>
</dbReference>
<keyword evidence="2" id="KW-0805">Transcription regulation</keyword>
<evidence type="ECO:0000259" key="5">
    <source>
        <dbReference type="Pfam" id="PF08281"/>
    </source>
</evidence>
<dbReference type="InterPro" id="IPR053866">
    <property type="entry name" value="PhyR_sigma2"/>
</dbReference>
<proteinExistence type="inferred from homology"/>
<dbReference type="GO" id="GO:0006352">
    <property type="term" value="P:DNA-templated transcription initiation"/>
    <property type="evidence" value="ECO:0007669"/>
    <property type="project" value="InterPro"/>
</dbReference>
<evidence type="ECO:0000259" key="6">
    <source>
        <dbReference type="Pfam" id="PF22029"/>
    </source>
</evidence>
<dbReference type="InterPro" id="IPR013249">
    <property type="entry name" value="RNA_pol_sigma70_r4_t2"/>
</dbReference>
<dbReference type="Gene3D" id="1.10.10.10">
    <property type="entry name" value="Winged helix-like DNA-binding domain superfamily/Winged helix DNA-binding domain"/>
    <property type="match status" value="1"/>
</dbReference>
<dbReference type="NCBIfam" id="TIGR02937">
    <property type="entry name" value="sigma70-ECF"/>
    <property type="match status" value="1"/>
</dbReference>
<reference evidence="7 8" key="1">
    <citation type="submission" date="2019-06" db="EMBL/GenBank/DDBJ databases">
        <title>Genomic Encyclopedia of Type Strains, Phase IV (KMG-V): Genome sequencing to study the core and pangenomes of soil and plant-associated prokaryotes.</title>
        <authorList>
            <person name="Whitman W."/>
        </authorList>
    </citation>
    <scope>NUCLEOTIDE SEQUENCE [LARGE SCALE GENOMIC DNA]</scope>
    <source>
        <strain evidence="7 8">BR 11650</strain>
    </source>
</reference>
<dbReference type="InterPro" id="IPR039425">
    <property type="entry name" value="RNA_pol_sigma-70-like"/>
</dbReference>
<dbReference type="GO" id="GO:0003677">
    <property type="term" value="F:DNA binding"/>
    <property type="evidence" value="ECO:0007669"/>
    <property type="project" value="InterPro"/>
</dbReference>
<comment type="caution">
    <text evidence="7">The sequence shown here is derived from an EMBL/GenBank/DDBJ whole genome shotgun (WGS) entry which is preliminary data.</text>
</comment>
<evidence type="ECO:0000313" key="7">
    <source>
        <dbReference type="EMBL" id="TWA82388.1"/>
    </source>
</evidence>
<evidence type="ECO:0000256" key="3">
    <source>
        <dbReference type="ARBA" id="ARBA00023082"/>
    </source>
</evidence>
<dbReference type="GO" id="GO:0016987">
    <property type="term" value="F:sigma factor activity"/>
    <property type="evidence" value="ECO:0007669"/>
    <property type="project" value="UniProtKB-KW"/>
</dbReference>
<keyword evidence="4" id="KW-0804">Transcription</keyword>
<evidence type="ECO:0000256" key="1">
    <source>
        <dbReference type="ARBA" id="ARBA00010641"/>
    </source>
</evidence>
<evidence type="ECO:0000256" key="2">
    <source>
        <dbReference type="ARBA" id="ARBA00023015"/>
    </source>
</evidence>
<dbReference type="InterPro" id="IPR036388">
    <property type="entry name" value="WH-like_DNA-bd_sf"/>
</dbReference>
<dbReference type="InterPro" id="IPR014284">
    <property type="entry name" value="RNA_pol_sigma-70_dom"/>
</dbReference>
<dbReference type="EMBL" id="VITH01000007">
    <property type="protein sequence ID" value="TWA82388.1"/>
    <property type="molecule type" value="Genomic_DNA"/>
</dbReference>
<dbReference type="SUPFAM" id="SSF88946">
    <property type="entry name" value="Sigma2 domain of RNA polymerase sigma factors"/>
    <property type="match status" value="1"/>
</dbReference>
<sequence>MEPSRQQSGARLSTFGVELEVHIASLRRYARALLRNRSDAEDLVQEALTRAVARADTFKAGTNLRAWLFTILHNVHVNQVRSKASRPDEVDVDSVESKLVTPARQEERVELREMMRALDDLPEEQRKVLLLVALEGLKYEEVAETLGVPIGTVMSRLSRAREAVRAKLANEGSVALRRVK</sequence>
<evidence type="ECO:0000256" key="4">
    <source>
        <dbReference type="ARBA" id="ARBA00023163"/>
    </source>
</evidence>
<accession>A0A559SKR7</accession>
<dbReference type="Gene3D" id="1.10.1740.10">
    <property type="match status" value="1"/>
</dbReference>
<name>A0A559SKR7_AZOBR</name>
<comment type="similarity">
    <text evidence="1">Belongs to the sigma-70 factor family. ECF subfamily.</text>
</comment>
<dbReference type="Pfam" id="PF08281">
    <property type="entry name" value="Sigma70_r4_2"/>
    <property type="match status" value="1"/>
</dbReference>
<dbReference type="PANTHER" id="PTHR43133">
    <property type="entry name" value="RNA POLYMERASE ECF-TYPE SIGMA FACTO"/>
    <property type="match status" value="1"/>
</dbReference>
<dbReference type="AlphaFoldDB" id="A0A559SKR7"/>